<dbReference type="InterPro" id="IPR029044">
    <property type="entry name" value="Nucleotide-diphossugar_trans"/>
</dbReference>
<dbReference type="SUPFAM" id="SSF53448">
    <property type="entry name" value="Nucleotide-diphospho-sugar transferases"/>
    <property type="match status" value="1"/>
</dbReference>
<feature type="domain" description="Glycosyltransferase 2-like" evidence="8">
    <location>
        <begin position="8"/>
        <end position="168"/>
    </location>
</feature>
<keyword evidence="7" id="KW-0472">Membrane</keyword>
<keyword evidence="6" id="KW-1133">Transmembrane helix</keyword>
<evidence type="ECO:0000256" key="3">
    <source>
        <dbReference type="ARBA" id="ARBA00022679"/>
    </source>
</evidence>
<evidence type="ECO:0000313" key="9">
    <source>
        <dbReference type="EMBL" id="ABM28194.1"/>
    </source>
</evidence>
<evidence type="ECO:0000259" key="8">
    <source>
        <dbReference type="Pfam" id="PF00535"/>
    </source>
</evidence>
<reference evidence="10" key="1">
    <citation type="journal article" date="2009" name="Environ. Microbiol.">
        <title>Contribution of mobile genetic elements to Desulfovibrio vulgaris genome plasticity.</title>
        <authorList>
            <person name="Walker C.B."/>
            <person name="Stolyar S."/>
            <person name="Chivian D."/>
            <person name="Pinel N."/>
            <person name="Gabster J.A."/>
            <person name="Dehal P.S."/>
            <person name="He Z."/>
            <person name="Yang Z.K."/>
            <person name="Yen H.C."/>
            <person name="Zhou J."/>
            <person name="Wall J.D."/>
            <person name="Hazen T.C."/>
            <person name="Arkin A.P."/>
            <person name="Stahl D.A."/>
        </authorList>
    </citation>
    <scope>NUCLEOTIDE SEQUENCE [LARGE SCALE GENOMIC DNA]</scope>
    <source>
        <strain evidence="10">DP4</strain>
    </source>
</reference>
<proteinExistence type="predicted"/>
<organism evidence="9 10">
    <name type="scientific">Nitratidesulfovibrio vulgaris (strain DP4)</name>
    <name type="common">Desulfovibrio vulgaris</name>
    <dbReference type="NCBI Taxonomy" id="391774"/>
    <lineage>
        <taxon>Bacteria</taxon>
        <taxon>Pseudomonadati</taxon>
        <taxon>Thermodesulfobacteriota</taxon>
        <taxon>Desulfovibrionia</taxon>
        <taxon>Desulfovibrionales</taxon>
        <taxon>Desulfovibrionaceae</taxon>
        <taxon>Nitratidesulfovibrio</taxon>
    </lineage>
</organism>
<evidence type="ECO:0000256" key="7">
    <source>
        <dbReference type="ARBA" id="ARBA00023136"/>
    </source>
</evidence>
<dbReference type="PANTHER" id="PTHR48090:SF3">
    <property type="entry name" value="UNDECAPRENYL-PHOSPHATE 4-DEOXY-4-FORMAMIDO-L-ARABINOSE TRANSFERASE"/>
    <property type="match status" value="1"/>
</dbReference>
<dbReference type="CDD" id="cd04187">
    <property type="entry name" value="DPM1_like_bac"/>
    <property type="match status" value="1"/>
</dbReference>
<dbReference type="InterPro" id="IPR050256">
    <property type="entry name" value="Glycosyltransferase_2"/>
</dbReference>
<keyword evidence="3 9" id="KW-0808">Transferase</keyword>
<evidence type="ECO:0000256" key="1">
    <source>
        <dbReference type="ARBA" id="ARBA00022475"/>
    </source>
</evidence>
<dbReference type="InterPro" id="IPR001173">
    <property type="entry name" value="Glyco_trans_2-like"/>
</dbReference>
<keyword evidence="1" id="KW-1003">Cell membrane</keyword>
<keyword evidence="4" id="KW-0812">Transmembrane</keyword>
<gene>
    <name evidence="9" type="ordered locus">Dvul_1174</name>
</gene>
<accession>A0A0H3A9J2</accession>
<dbReference type="RefSeq" id="WP_011792116.1">
    <property type="nucleotide sequence ID" value="NC_008751.1"/>
</dbReference>
<evidence type="ECO:0000256" key="4">
    <source>
        <dbReference type="ARBA" id="ARBA00022692"/>
    </source>
</evidence>
<dbReference type="Proteomes" id="UP000009173">
    <property type="component" value="Chromosome"/>
</dbReference>
<evidence type="ECO:0000256" key="6">
    <source>
        <dbReference type="ARBA" id="ARBA00022989"/>
    </source>
</evidence>
<keyword evidence="2" id="KW-0328">Glycosyltransferase</keyword>
<evidence type="ECO:0000313" key="10">
    <source>
        <dbReference type="Proteomes" id="UP000009173"/>
    </source>
</evidence>
<dbReference type="KEGG" id="dvl:Dvul_1174"/>
<dbReference type="EMBL" id="CP000527">
    <property type="protein sequence ID" value="ABM28194.1"/>
    <property type="molecule type" value="Genomic_DNA"/>
</dbReference>
<name>A0A0H3A9J2_NITV4</name>
<dbReference type="AlphaFoldDB" id="A0A0H3A9J2"/>
<dbReference type="Pfam" id="PF00535">
    <property type="entry name" value="Glycos_transf_2"/>
    <property type="match status" value="1"/>
</dbReference>
<dbReference type="Gene3D" id="3.90.550.10">
    <property type="entry name" value="Spore Coat Polysaccharide Biosynthesis Protein SpsA, Chain A"/>
    <property type="match status" value="1"/>
</dbReference>
<dbReference type="GO" id="GO:0005886">
    <property type="term" value="C:plasma membrane"/>
    <property type="evidence" value="ECO:0007669"/>
    <property type="project" value="TreeGrafter"/>
</dbReference>
<dbReference type="HOGENOM" id="CLU_033536_11_0_7"/>
<evidence type="ECO:0000256" key="2">
    <source>
        <dbReference type="ARBA" id="ARBA00022676"/>
    </source>
</evidence>
<keyword evidence="5" id="KW-0448">Lipopolysaccharide biosynthesis</keyword>
<evidence type="ECO:0000256" key="5">
    <source>
        <dbReference type="ARBA" id="ARBA00022985"/>
    </source>
</evidence>
<protein>
    <submittedName>
        <fullName evidence="9">Glycosyl transferase, family 2</fullName>
    </submittedName>
</protein>
<sequence length="240" mass="27198">MNTVASFSIIVPVFNEEDNLPVLFAEIHKAVSGLGKTWEVLFVDDGSTDRSLDVIKRLAAEHPEARYVSFCCNCGQSAAFGAGFRYAKGDVVITIDADLQNDPADIPAMLREYERGFDMVIGWRARRQDTFAKRIASKIANAIRNRLSHETVKDTGCSLKVMRTELARRLPMFTGMHRFLPTLMKMEGASVSEMKVNHRPRLHGTSKYGTFSRAKTAFFDLLAIRWMQRRHVCVDVREHN</sequence>
<dbReference type="PANTHER" id="PTHR48090">
    <property type="entry name" value="UNDECAPRENYL-PHOSPHATE 4-DEOXY-4-FORMAMIDO-L-ARABINOSE TRANSFERASE-RELATED"/>
    <property type="match status" value="1"/>
</dbReference>
<dbReference type="GO" id="GO:0099621">
    <property type="term" value="F:undecaprenyl-phosphate 4-deoxy-4-formamido-L-arabinose transferase activity"/>
    <property type="evidence" value="ECO:0007669"/>
    <property type="project" value="TreeGrafter"/>
</dbReference>
<dbReference type="GO" id="GO:0009103">
    <property type="term" value="P:lipopolysaccharide biosynthetic process"/>
    <property type="evidence" value="ECO:0007669"/>
    <property type="project" value="UniProtKB-KW"/>
</dbReference>